<dbReference type="PANTHER" id="PTHR35894:SF7">
    <property type="entry name" value="GENERAL SECRETION PATHWAY PROTEIN A-RELATED"/>
    <property type="match status" value="1"/>
</dbReference>
<dbReference type="Pfam" id="PF05036">
    <property type="entry name" value="SPOR"/>
    <property type="match status" value="1"/>
</dbReference>
<gene>
    <name evidence="3" type="ORF">EA26_02425</name>
</gene>
<dbReference type="PROSITE" id="PS51724">
    <property type="entry name" value="SPOR"/>
    <property type="match status" value="1"/>
</dbReference>
<evidence type="ECO:0000256" key="1">
    <source>
        <dbReference type="SAM" id="MobiDB-lite"/>
    </source>
</evidence>
<dbReference type="GeneID" id="43682056"/>
<protein>
    <submittedName>
        <fullName evidence="3">Cell division protein DamX</fullName>
    </submittedName>
</protein>
<dbReference type="InterPro" id="IPR052026">
    <property type="entry name" value="ExeA_AAA_ATPase_DNA-bind"/>
</dbReference>
<name>A0A099LRE9_9VIBR</name>
<dbReference type="EMBL" id="JMCG01000001">
    <property type="protein sequence ID" value="KGK10229.1"/>
    <property type="molecule type" value="Genomic_DNA"/>
</dbReference>
<dbReference type="GO" id="GO:0016887">
    <property type="term" value="F:ATP hydrolysis activity"/>
    <property type="evidence" value="ECO:0007669"/>
    <property type="project" value="InterPro"/>
</dbReference>
<sequence length="501" mass="55438">MSFAQPHVLELDSQTELLERLELLTNFGSNLVTIHGAKGHGKSWLAQRYLEQYAQEKNQCLLLCHPNQNDGQHRSLILSQLVSEPMFNQHDSLLESLERLLEGQGCDVAIVIDDAHLLSETLVSELWMLVLEAQSNPHWSVNVLLFSEAGTMEPLLTRLGYGQEHKPIDLDIEMLSETEALRFFEQMVVRYVADDAEKKVRAAFKKTSPTPGAIMALGEIKVEKRVVIRSIVASPINMALTALILLLLAAAGYWWVFSQPSADEQAELITRTMEQTAIPTLEPSAETSDASQTTESVAETAQDSIESEQFKDAADDSASLPPPVMTSAASVGISDQDQQRVIIESDVVDALLENKPEQADTSKIDAVVADSMVEVPVETPSEVDAEAVTAPVAEQAPPTVSFSFAREELKALSPRSYTLQLAAMTSMPDVQAFLDKHQLHNAVRIYPTLRNDTEWYIVTYQDYPTIQMARDAVESLPASLQSLGPWAKSLSQVQREIDRVK</sequence>
<dbReference type="eggNOG" id="COG3266">
    <property type="taxonomic scope" value="Bacteria"/>
</dbReference>
<keyword evidence="3" id="KW-0132">Cell division</keyword>
<evidence type="ECO:0000313" key="4">
    <source>
        <dbReference type="Proteomes" id="UP000029994"/>
    </source>
</evidence>
<keyword evidence="4" id="KW-1185">Reference proteome</keyword>
<accession>A0A099LRE9</accession>
<dbReference type="SUPFAM" id="SSF52540">
    <property type="entry name" value="P-loop containing nucleoside triphosphate hydrolases"/>
    <property type="match status" value="1"/>
</dbReference>
<dbReference type="Pfam" id="PF13401">
    <property type="entry name" value="AAA_22"/>
    <property type="match status" value="1"/>
</dbReference>
<dbReference type="PANTHER" id="PTHR35894">
    <property type="entry name" value="GENERAL SECRETION PATHWAY PROTEIN A-RELATED"/>
    <property type="match status" value="1"/>
</dbReference>
<dbReference type="Gene3D" id="3.40.50.300">
    <property type="entry name" value="P-loop containing nucleotide triphosphate hydrolases"/>
    <property type="match status" value="1"/>
</dbReference>
<keyword evidence="3" id="KW-0131">Cell cycle</keyword>
<dbReference type="Gene3D" id="3.30.70.1070">
    <property type="entry name" value="Sporulation related repeat"/>
    <property type="match status" value="1"/>
</dbReference>
<reference evidence="3 4" key="1">
    <citation type="submission" date="2014-04" db="EMBL/GenBank/DDBJ databases">
        <title>Genome sequencing of Vibrio navarrensis strains.</title>
        <authorList>
            <person name="Gladney L.M."/>
            <person name="Katz L.S."/>
            <person name="Marino-Ramirez L."/>
            <person name="Jordan I.K."/>
        </authorList>
    </citation>
    <scope>NUCLEOTIDE SEQUENCE [LARGE SCALE GENOMIC DNA]</scope>
    <source>
        <strain evidence="3 4">ATCC 51183</strain>
    </source>
</reference>
<dbReference type="GO" id="GO:0042834">
    <property type="term" value="F:peptidoglycan binding"/>
    <property type="evidence" value="ECO:0007669"/>
    <property type="project" value="InterPro"/>
</dbReference>
<feature type="compositionally biased region" description="Polar residues" evidence="1">
    <location>
        <begin position="285"/>
        <end position="304"/>
    </location>
</feature>
<dbReference type="InterPro" id="IPR007730">
    <property type="entry name" value="SPOR-like_dom"/>
</dbReference>
<feature type="region of interest" description="Disordered" evidence="1">
    <location>
        <begin position="279"/>
        <end position="326"/>
    </location>
</feature>
<evidence type="ECO:0000259" key="2">
    <source>
        <dbReference type="PROSITE" id="PS51724"/>
    </source>
</evidence>
<dbReference type="InterPro" id="IPR049945">
    <property type="entry name" value="AAA_22"/>
</dbReference>
<feature type="domain" description="SPOR" evidence="2">
    <location>
        <begin position="411"/>
        <end position="489"/>
    </location>
</feature>
<dbReference type="GO" id="GO:0051301">
    <property type="term" value="P:cell division"/>
    <property type="evidence" value="ECO:0007669"/>
    <property type="project" value="UniProtKB-KW"/>
</dbReference>
<dbReference type="eggNOG" id="COG3267">
    <property type="taxonomic scope" value="Bacteria"/>
</dbReference>
<evidence type="ECO:0000313" key="3">
    <source>
        <dbReference type="EMBL" id="KGK10229.1"/>
    </source>
</evidence>
<comment type="caution">
    <text evidence="3">The sequence shown here is derived from an EMBL/GenBank/DDBJ whole genome shotgun (WGS) entry which is preliminary data.</text>
</comment>
<dbReference type="RefSeq" id="WP_039423026.1">
    <property type="nucleotide sequence ID" value="NZ_CAWPVW010000069.1"/>
</dbReference>
<dbReference type="InterPro" id="IPR027417">
    <property type="entry name" value="P-loop_NTPase"/>
</dbReference>
<dbReference type="InterPro" id="IPR036680">
    <property type="entry name" value="SPOR-like_sf"/>
</dbReference>
<dbReference type="STRING" id="29495.EA26_02425"/>
<proteinExistence type="predicted"/>
<dbReference type="Proteomes" id="UP000029994">
    <property type="component" value="Unassembled WGS sequence"/>
</dbReference>
<organism evidence="3 4">
    <name type="scientific">Vibrio navarrensis</name>
    <dbReference type="NCBI Taxonomy" id="29495"/>
    <lineage>
        <taxon>Bacteria</taxon>
        <taxon>Pseudomonadati</taxon>
        <taxon>Pseudomonadota</taxon>
        <taxon>Gammaproteobacteria</taxon>
        <taxon>Vibrionales</taxon>
        <taxon>Vibrionaceae</taxon>
        <taxon>Vibrio</taxon>
    </lineage>
</organism>
<dbReference type="AlphaFoldDB" id="A0A099LRE9"/>